<accession>A0ABW4SG44</accession>
<dbReference type="RefSeq" id="WP_381537858.1">
    <property type="nucleotide sequence ID" value="NZ_JBHUGI010000027.1"/>
</dbReference>
<sequence>MKIAIHQPNYLPWIGYFDKLDQVDKFVLLDTAIHSKSGFINRNKIKTPQGELWLTVPLKNKEMPINELQIANDLNWQSRHWKAIESNYRKSSFWALYSEGFEQIYNEKWDTISLLNLALIMHIKSLLNIKTELLMVSDFKRDFGSGNTRNMNIVNYLDGTIYVSGIGARNYNNETEFTENDIKLIYQDFNHPNYEQRFGEFRPNLSIIDMLFNCGPETMEIVRKQRNYTE</sequence>
<keyword evidence="2" id="KW-1185">Reference proteome</keyword>
<name>A0ABW4SG44_9BACL</name>
<dbReference type="EMBL" id="JBHUGI010000027">
    <property type="protein sequence ID" value="MFD1928477.1"/>
    <property type="molecule type" value="Genomic_DNA"/>
</dbReference>
<dbReference type="Proteomes" id="UP001597218">
    <property type="component" value="Unassembled WGS sequence"/>
</dbReference>
<dbReference type="Pfam" id="PF08889">
    <property type="entry name" value="WbqC"/>
    <property type="match status" value="1"/>
</dbReference>
<comment type="caution">
    <text evidence="1">The sequence shown here is derived from an EMBL/GenBank/DDBJ whole genome shotgun (WGS) entry which is preliminary data.</text>
</comment>
<protein>
    <submittedName>
        <fullName evidence="1">WbqC family protein</fullName>
    </submittedName>
</protein>
<evidence type="ECO:0000313" key="1">
    <source>
        <dbReference type="EMBL" id="MFD1928477.1"/>
    </source>
</evidence>
<reference evidence="2" key="1">
    <citation type="journal article" date="2019" name="Int. J. Syst. Evol. Microbiol.">
        <title>The Global Catalogue of Microorganisms (GCM) 10K type strain sequencing project: providing services to taxonomists for standard genome sequencing and annotation.</title>
        <authorList>
            <consortium name="The Broad Institute Genomics Platform"/>
            <consortium name="The Broad Institute Genome Sequencing Center for Infectious Disease"/>
            <person name="Wu L."/>
            <person name="Ma J."/>
        </authorList>
    </citation>
    <scope>NUCLEOTIDE SEQUENCE [LARGE SCALE GENOMIC DNA]</scope>
    <source>
        <strain evidence="2">CGMCC 4.7177</strain>
    </source>
</reference>
<evidence type="ECO:0000313" key="2">
    <source>
        <dbReference type="Proteomes" id="UP001597218"/>
    </source>
</evidence>
<gene>
    <name evidence="1" type="ORF">ACFSFY_10490</name>
</gene>
<proteinExistence type="predicted"/>
<dbReference type="InterPro" id="IPR014985">
    <property type="entry name" value="WbqC"/>
</dbReference>
<organism evidence="1 2">
    <name type="scientific">Sporosarcina siberiensis</name>
    <dbReference type="NCBI Taxonomy" id="1365606"/>
    <lineage>
        <taxon>Bacteria</taxon>
        <taxon>Bacillati</taxon>
        <taxon>Bacillota</taxon>
        <taxon>Bacilli</taxon>
        <taxon>Bacillales</taxon>
        <taxon>Caryophanaceae</taxon>
        <taxon>Sporosarcina</taxon>
    </lineage>
</organism>